<dbReference type="Proteomes" id="UP000271031">
    <property type="component" value="Unassembled WGS sequence"/>
</dbReference>
<dbReference type="PIRSF" id="PIRSF036480">
    <property type="entry name" value="FormyFH4_hydr"/>
    <property type="match status" value="1"/>
</dbReference>
<dbReference type="GO" id="GO:0006730">
    <property type="term" value="P:one-carbon metabolic process"/>
    <property type="evidence" value="ECO:0007669"/>
    <property type="project" value="UniProtKB-KW"/>
</dbReference>
<dbReference type="CDD" id="cd08648">
    <property type="entry name" value="FMT_core_Formyl-FH4-Hydrolase_C"/>
    <property type="match status" value="1"/>
</dbReference>
<dbReference type="PRINTS" id="PR01575">
    <property type="entry name" value="FFH4HYDRLASE"/>
</dbReference>
<dbReference type="AlphaFoldDB" id="A0A3M8DD32"/>
<dbReference type="UniPathway" id="UPA00074">
    <property type="reaction ID" value="UER00170"/>
</dbReference>
<dbReference type="PANTHER" id="PTHR42706">
    <property type="entry name" value="FORMYLTETRAHYDROFOLATE DEFORMYLASE"/>
    <property type="match status" value="1"/>
</dbReference>
<dbReference type="EC" id="3.5.1.10" evidence="3 4"/>
<dbReference type="SUPFAM" id="SSF55021">
    <property type="entry name" value="ACT-like"/>
    <property type="match status" value="1"/>
</dbReference>
<gene>
    <name evidence="3 7" type="primary">purU</name>
    <name evidence="7" type="ORF">EDM56_18275</name>
</gene>
<dbReference type="Gene3D" id="3.40.50.170">
    <property type="entry name" value="Formyl transferase, N-terminal domain"/>
    <property type="match status" value="1"/>
</dbReference>
<dbReference type="InterPro" id="IPR044074">
    <property type="entry name" value="PurU_ACT"/>
</dbReference>
<dbReference type="RefSeq" id="WP_122919356.1">
    <property type="nucleotide sequence ID" value="NZ_RHHQ01000013.1"/>
</dbReference>
<evidence type="ECO:0000256" key="4">
    <source>
        <dbReference type="NCBIfam" id="TIGR00655"/>
    </source>
</evidence>
<reference evidence="7 8" key="1">
    <citation type="submission" date="2018-10" db="EMBL/GenBank/DDBJ databases">
        <title>Phylogenomics of Brevibacillus.</title>
        <authorList>
            <person name="Dunlap C."/>
        </authorList>
    </citation>
    <scope>NUCLEOTIDE SEQUENCE [LARGE SCALE GENOMIC DNA]</scope>
    <source>
        <strain evidence="7 8">JCM 15716</strain>
    </source>
</reference>
<dbReference type="EMBL" id="RHHQ01000013">
    <property type="protein sequence ID" value="RNB85944.1"/>
    <property type="molecule type" value="Genomic_DNA"/>
</dbReference>
<feature type="coiled-coil region" evidence="5">
    <location>
        <begin position="63"/>
        <end position="90"/>
    </location>
</feature>
<dbReference type="NCBIfam" id="NF004684">
    <property type="entry name" value="PRK06027.1"/>
    <property type="match status" value="1"/>
</dbReference>
<dbReference type="GO" id="GO:0006189">
    <property type="term" value="P:'de novo' IMP biosynthetic process"/>
    <property type="evidence" value="ECO:0007669"/>
    <property type="project" value="UniProtKB-UniRule"/>
</dbReference>
<dbReference type="InterPro" id="IPR041729">
    <property type="entry name" value="Formyl-FH4-Hydrolase_C"/>
</dbReference>
<dbReference type="InterPro" id="IPR004810">
    <property type="entry name" value="PurU"/>
</dbReference>
<evidence type="ECO:0000256" key="5">
    <source>
        <dbReference type="SAM" id="Coils"/>
    </source>
</evidence>
<dbReference type="InterPro" id="IPR045865">
    <property type="entry name" value="ACT-like_dom_sf"/>
</dbReference>
<comment type="function">
    <text evidence="3">Catalyzes the hydrolysis of 10-formyltetrahydrofolate (formyl-FH4) to formate and tetrahydrofolate (FH4).</text>
</comment>
<evidence type="ECO:0000256" key="3">
    <source>
        <dbReference type="HAMAP-Rule" id="MF_01927"/>
    </source>
</evidence>
<evidence type="ECO:0000256" key="2">
    <source>
        <dbReference type="ARBA" id="ARBA00022801"/>
    </source>
</evidence>
<evidence type="ECO:0000313" key="7">
    <source>
        <dbReference type="EMBL" id="RNB85944.1"/>
    </source>
</evidence>
<dbReference type="GO" id="GO:0008864">
    <property type="term" value="F:formyltetrahydrofolate deformylase activity"/>
    <property type="evidence" value="ECO:0007669"/>
    <property type="project" value="UniProtKB-UniRule"/>
</dbReference>
<comment type="caution">
    <text evidence="7">The sequence shown here is derived from an EMBL/GenBank/DDBJ whole genome shotgun (WGS) entry which is preliminary data.</text>
</comment>
<comment type="pathway">
    <text evidence="3">Purine metabolism; IMP biosynthesis via de novo pathway; formate from 10-formyl-5,6,7,8-tetrahydrofolate: step 1/1.</text>
</comment>
<dbReference type="NCBIfam" id="TIGR00655">
    <property type="entry name" value="PurU"/>
    <property type="match status" value="1"/>
</dbReference>
<proteinExistence type="inferred from homology"/>
<keyword evidence="2 3" id="KW-0378">Hydrolase</keyword>
<comment type="catalytic activity">
    <reaction evidence="3">
        <text>(6R)-10-formyltetrahydrofolate + H2O = (6S)-5,6,7,8-tetrahydrofolate + formate + H(+)</text>
        <dbReference type="Rhea" id="RHEA:19833"/>
        <dbReference type="ChEBI" id="CHEBI:15377"/>
        <dbReference type="ChEBI" id="CHEBI:15378"/>
        <dbReference type="ChEBI" id="CHEBI:15740"/>
        <dbReference type="ChEBI" id="CHEBI:57453"/>
        <dbReference type="ChEBI" id="CHEBI:195366"/>
        <dbReference type="EC" id="3.5.1.10"/>
    </reaction>
</comment>
<evidence type="ECO:0000259" key="6">
    <source>
        <dbReference type="PROSITE" id="PS51671"/>
    </source>
</evidence>
<sequence length="299" mass="34997">MYRLSDREWHNYREKNKDRARMLIECPDRAGIVAEVSRFLFEHGANIAQSDQYTTDPENGRFFMRVEFDVVDLEKRYEELQRNFAQIGESFQMNWSIVEAKRRKRMAIFVSKEDHALLELLWQWNSGVLHADIPMVISNHPDLKETVESFGIPFYHIPVTKETKQEAEQAQIELVEGKADLIVLARYMQILSPYFLKDYQHKIINIHHSFLPAFVGAKPYERAYERGVKLIGATAHYVTEELDAGPIIEQDVHRVNHQFGVSDLKQIGRQVERTVLARAVGWHLEDRVLVYQNKTVVFP</sequence>
<dbReference type="Pfam" id="PF01842">
    <property type="entry name" value="ACT"/>
    <property type="match status" value="1"/>
</dbReference>
<dbReference type="InterPro" id="IPR002912">
    <property type="entry name" value="ACT_dom"/>
</dbReference>
<feature type="active site" evidence="3">
    <location>
        <position position="243"/>
    </location>
</feature>
<dbReference type="SUPFAM" id="SSF53328">
    <property type="entry name" value="Formyltransferase"/>
    <property type="match status" value="1"/>
</dbReference>
<dbReference type="Gene3D" id="3.30.70.260">
    <property type="match status" value="1"/>
</dbReference>
<dbReference type="CDD" id="cd04875">
    <property type="entry name" value="ACT_F4HF-DF"/>
    <property type="match status" value="1"/>
</dbReference>
<dbReference type="InterPro" id="IPR002376">
    <property type="entry name" value="Formyl_transf_N"/>
</dbReference>
<name>A0A3M8DD32_9BACL</name>
<dbReference type="Pfam" id="PF00551">
    <property type="entry name" value="Formyl_trans_N"/>
    <property type="match status" value="1"/>
</dbReference>
<dbReference type="HAMAP" id="MF_01927">
    <property type="entry name" value="PurU"/>
    <property type="match status" value="1"/>
</dbReference>
<accession>A0A3M8DD32</accession>
<keyword evidence="1 3" id="KW-0554">One-carbon metabolism</keyword>
<dbReference type="PANTHER" id="PTHR42706:SF1">
    <property type="entry name" value="FORMYLTETRAHYDROFOLATE DEFORMYLASE 2, MITOCHONDRIAL"/>
    <property type="match status" value="1"/>
</dbReference>
<dbReference type="InterPro" id="IPR036477">
    <property type="entry name" value="Formyl_transf_N_sf"/>
</dbReference>
<evidence type="ECO:0000313" key="8">
    <source>
        <dbReference type="Proteomes" id="UP000271031"/>
    </source>
</evidence>
<dbReference type="PROSITE" id="PS51671">
    <property type="entry name" value="ACT"/>
    <property type="match status" value="1"/>
</dbReference>
<comment type="similarity">
    <text evidence="3">Belongs to the PurU family.</text>
</comment>
<keyword evidence="3" id="KW-0658">Purine biosynthesis</keyword>
<protein>
    <recommendedName>
        <fullName evidence="3 4">Formyltetrahydrofolate deformylase</fullName>
        <ecNumber evidence="3 4">3.5.1.10</ecNumber>
    </recommendedName>
    <alternativeName>
        <fullName evidence="3">Formyl-FH(4) hydrolase</fullName>
    </alternativeName>
</protein>
<organism evidence="7 8">
    <name type="scientific">Brevibacillus fluminis</name>
    <dbReference type="NCBI Taxonomy" id="511487"/>
    <lineage>
        <taxon>Bacteria</taxon>
        <taxon>Bacillati</taxon>
        <taxon>Bacillota</taxon>
        <taxon>Bacilli</taxon>
        <taxon>Bacillales</taxon>
        <taxon>Paenibacillaceae</taxon>
        <taxon>Brevibacillus</taxon>
    </lineage>
</organism>
<keyword evidence="5" id="KW-0175">Coiled coil</keyword>
<feature type="domain" description="ACT" evidence="6">
    <location>
        <begin position="21"/>
        <end position="105"/>
    </location>
</feature>
<dbReference type="OrthoDB" id="9806170at2"/>
<evidence type="ECO:0000256" key="1">
    <source>
        <dbReference type="ARBA" id="ARBA00022563"/>
    </source>
</evidence>
<keyword evidence="8" id="KW-1185">Reference proteome</keyword>